<name>A0A8S1V3R8_PAROT</name>
<keyword evidence="2" id="KW-1185">Reference proteome</keyword>
<dbReference type="AlphaFoldDB" id="A0A8S1V3R8"/>
<evidence type="ECO:0000313" key="2">
    <source>
        <dbReference type="Proteomes" id="UP000683925"/>
    </source>
</evidence>
<gene>
    <name evidence="1" type="ORF">POCTA_138.1.T0580162</name>
</gene>
<accession>A0A8S1V3R8</accession>
<dbReference type="EMBL" id="CAJJDP010000057">
    <property type="protein sequence ID" value="CAD8171494.1"/>
    <property type="molecule type" value="Genomic_DNA"/>
</dbReference>
<organism evidence="1 2">
    <name type="scientific">Paramecium octaurelia</name>
    <dbReference type="NCBI Taxonomy" id="43137"/>
    <lineage>
        <taxon>Eukaryota</taxon>
        <taxon>Sar</taxon>
        <taxon>Alveolata</taxon>
        <taxon>Ciliophora</taxon>
        <taxon>Intramacronucleata</taxon>
        <taxon>Oligohymenophorea</taxon>
        <taxon>Peniculida</taxon>
        <taxon>Parameciidae</taxon>
        <taxon>Paramecium</taxon>
    </lineage>
</organism>
<dbReference type="OMA" id="PYNIALQ"/>
<reference evidence="1" key="1">
    <citation type="submission" date="2021-01" db="EMBL/GenBank/DDBJ databases">
        <authorList>
            <consortium name="Genoscope - CEA"/>
            <person name="William W."/>
        </authorList>
    </citation>
    <scope>NUCLEOTIDE SEQUENCE</scope>
</reference>
<dbReference type="OrthoDB" id="298687at2759"/>
<sequence>MKTLNDIQKLNQQQKIIFTFTNQFTNNTNSAWLPRDVQSPFSNAVTQLSPQLSDHNIIHNTRGNFRSQSQSTEKQIISRDIINKARIQNAQQSARQEKHFLGSINGIQQINSPKSQANQTMSTHSSSRIDPKVKRKLSQMSKGNFLHFLLIQKVGHKDEKQFYDYLKKTYNFEIPQPQQEQSTKINKKDIKYLFTIDDDDETIKKTSQQILKMNKFRRQKEVPLDKYVQDTYESQLRRFPKVRQKLEKSKPYNIALQ</sequence>
<evidence type="ECO:0000313" key="1">
    <source>
        <dbReference type="EMBL" id="CAD8171494.1"/>
    </source>
</evidence>
<dbReference type="Proteomes" id="UP000683925">
    <property type="component" value="Unassembled WGS sequence"/>
</dbReference>
<proteinExistence type="predicted"/>
<comment type="caution">
    <text evidence="1">The sequence shown here is derived from an EMBL/GenBank/DDBJ whole genome shotgun (WGS) entry which is preliminary data.</text>
</comment>
<protein>
    <submittedName>
        <fullName evidence="1">Uncharacterized protein</fullName>
    </submittedName>
</protein>